<gene>
    <name evidence="4" type="ORF">EAS62_37120</name>
</gene>
<evidence type="ECO:0000313" key="5">
    <source>
        <dbReference type="Proteomes" id="UP000289946"/>
    </source>
</evidence>
<reference evidence="4 5" key="1">
    <citation type="submission" date="2018-10" db="EMBL/GenBank/DDBJ databases">
        <title>Bradyrhizobium sp. nov., isolated from effective nodules of peanut in China.</title>
        <authorList>
            <person name="Li Y."/>
        </authorList>
    </citation>
    <scope>NUCLEOTIDE SEQUENCE [LARGE SCALE GENOMIC DNA]</scope>
    <source>
        <strain evidence="4 5">CCBAU 51781</strain>
    </source>
</reference>
<proteinExistence type="predicted"/>
<comment type="caution">
    <text evidence="4">The sequence shown here is derived from an EMBL/GenBank/DDBJ whole genome shotgun (WGS) entry which is preliminary data.</text>
</comment>
<dbReference type="EMBL" id="RDRA01000034">
    <property type="protein sequence ID" value="RXG86632.1"/>
    <property type="molecule type" value="Genomic_DNA"/>
</dbReference>
<evidence type="ECO:0000259" key="3">
    <source>
        <dbReference type="Pfam" id="PF02775"/>
    </source>
</evidence>
<protein>
    <submittedName>
        <fullName evidence="4">Aldehyde dehydrogenase</fullName>
    </submittedName>
</protein>
<accession>A0ABY0D9H0</accession>
<dbReference type="InterPro" id="IPR029061">
    <property type="entry name" value="THDP-binding"/>
</dbReference>
<sequence>MGEIIQYGTLDRREVVARLLAGRKKVLVVAGIGWASFDVMAAGDHDNNFYLWGAMGSAAMIGLGLATARPDYSVLVLTGDGDMLMSFGALATIAIRNPANLTVAVLDNGHFGQTGWQESHTGRGLALEQVAKVCGFSWSSKITNLAGVDDLRDRLYGCSGVKFAAIKISANTPPRVVPPRDGSYIKNRFRSALGLQPI</sequence>
<keyword evidence="5" id="KW-1185">Reference proteome</keyword>
<dbReference type="Pfam" id="PF02775">
    <property type="entry name" value="TPP_enzyme_C"/>
    <property type="match status" value="1"/>
</dbReference>
<dbReference type="Proteomes" id="UP000289946">
    <property type="component" value="Unassembled WGS sequence"/>
</dbReference>
<dbReference type="PANTHER" id="PTHR42818:SF1">
    <property type="entry name" value="SULFOPYRUVATE DECARBOXYLASE"/>
    <property type="match status" value="1"/>
</dbReference>
<dbReference type="Gene3D" id="3.40.50.970">
    <property type="match status" value="1"/>
</dbReference>
<feature type="domain" description="Thiamine pyrophosphate enzyme TPP-binding" evidence="3">
    <location>
        <begin position="49"/>
        <end position="124"/>
    </location>
</feature>
<keyword evidence="2" id="KW-0456">Lyase</keyword>
<evidence type="ECO:0000256" key="1">
    <source>
        <dbReference type="ARBA" id="ARBA00022793"/>
    </source>
</evidence>
<dbReference type="InterPro" id="IPR051818">
    <property type="entry name" value="TPP_dependent_decarboxylase"/>
</dbReference>
<dbReference type="SUPFAM" id="SSF52518">
    <property type="entry name" value="Thiamin diphosphate-binding fold (THDP-binding)"/>
    <property type="match status" value="1"/>
</dbReference>
<keyword evidence="1" id="KW-0210">Decarboxylase</keyword>
<dbReference type="RefSeq" id="WP_128942715.1">
    <property type="nucleotide sequence ID" value="NZ_RDRA01000034.1"/>
</dbReference>
<organism evidence="4 5">
    <name type="scientific">Bradyrhizobium zhanjiangense</name>
    <dbReference type="NCBI Taxonomy" id="1325107"/>
    <lineage>
        <taxon>Bacteria</taxon>
        <taxon>Pseudomonadati</taxon>
        <taxon>Pseudomonadota</taxon>
        <taxon>Alphaproteobacteria</taxon>
        <taxon>Hyphomicrobiales</taxon>
        <taxon>Nitrobacteraceae</taxon>
        <taxon>Bradyrhizobium</taxon>
    </lineage>
</organism>
<dbReference type="PANTHER" id="PTHR42818">
    <property type="entry name" value="SULFOPYRUVATE DECARBOXYLASE SUBUNIT ALPHA"/>
    <property type="match status" value="1"/>
</dbReference>
<evidence type="ECO:0000313" key="4">
    <source>
        <dbReference type="EMBL" id="RXG86632.1"/>
    </source>
</evidence>
<name>A0ABY0D9H0_9BRAD</name>
<dbReference type="InterPro" id="IPR011766">
    <property type="entry name" value="TPP_enzyme_TPP-bd"/>
</dbReference>
<evidence type="ECO:0000256" key="2">
    <source>
        <dbReference type="ARBA" id="ARBA00023239"/>
    </source>
</evidence>